<name>A0AAW2NS11_SESRA</name>
<organism evidence="2">
    <name type="scientific">Sesamum radiatum</name>
    <name type="common">Black benniseed</name>
    <dbReference type="NCBI Taxonomy" id="300843"/>
    <lineage>
        <taxon>Eukaryota</taxon>
        <taxon>Viridiplantae</taxon>
        <taxon>Streptophyta</taxon>
        <taxon>Embryophyta</taxon>
        <taxon>Tracheophyta</taxon>
        <taxon>Spermatophyta</taxon>
        <taxon>Magnoliopsida</taxon>
        <taxon>eudicotyledons</taxon>
        <taxon>Gunneridae</taxon>
        <taxon>Pentapetalae</taxon>
        <taxon>asterids</taxon>
        <taxon>lamiids</taxon>
        <taxon>Lamiales</taxon>
        <taxon>Pedaliaceae</taxon>
        <taxon>Sesamum</taxon>
    </lineage>
</organism>
<protein>
    <recommendedName>
        <fullName evidence="1">Reverse transcriptase domain-containing protein</fullName>
    </recommendedName>
</protein>
<dbReference type="EMBL" id="JACGWJ010000019">
    <property type="protein sequence ID" value="KAL0345762.1"/>
    <property type="molecule type" value="Genomic_DNA"/>
</dbReference>
<feature type="non-terminal residue" evidence="2">
    <location>
        <position position="119"/>
    </location>
</feature>
<evidence type="ECO:0000313" key="2">
    <source>
        <dbReference type="EMBL" id="KAL0345762.1"/>
    </source>
</evidence>
<dbReference type="AlphaFoldDB" id="A0AAW2NS11"/>
<feature type="domain" description="Reverse transcriptase" evidence="1">
    <location>
        <begin position="1"/>
        <end position="81"/>
    </location>
</feature>
<dbReference type="PANTHER" id="PTHR33116:SF76">
    <property type="entry name" value="DUF4283 DOMAIN-CONTAINING PROTEIN"/>
    <property type="match status" value="1"/>
</dbReference>
<sequence length="119" mass="12810">MELVMLSFADDLLLLSEAEVSSIVIFRDSLAEFSAASGLVASPSKSAILLSKSVTDMAHAFIAILNFHIGALPVKYLGLPISSSRIKLADCAPLISKLEKRLLGWTSYNLSFAARVQLI</sequence>
<dbReference type="PANTHER" id="PTHR33116">
    <property type="entry name" value="REVERSE TRANSCRIPTASE ZINC-BINDING DOMAIN-CONTAINING PROTEIN-RELATED-RELATED"/>
    <property type="match status" value="1"/>
</dbReference>
<comment type="caution">
    <text evidence="2">The sequence shown here is derived from an EMBL/GenBank/DDBJ whole genome shotgun (WGS) entry which is preliminary data.</text>
</comment>
<evidence type="ECO:0000259" key="1">
    <source>
        <dbReference type="PROSITE" id="PS50878"/>
    </source>
</evidence>
<dbReference type="InterPro" id="IPR000477">
    <property type="entry name" value="RT_dom"/>
</dbReference>
<gene>
    <name evidence="2" type="ORF">Sradi_4407500</name>
</gene>
<reference evidence="2" key="2">
    <citation type="journal article" date="2024" name="Plant">
        <title>Genomic evolution and insights into agronomic trait innovations of Sesamum species.</title>
        <authorList>
            <person name="Miao H."/>
            <person name="Wang L."/>
            <person name="Qu L."/>
            <person name="Liu H."/>
            <person name="Sun Y."/>
            <person name="Le M."/>
            <person name="Wang Q."/>
            <person name="Wei S."/>
            <person name="Zheng Y."/>
            <person name="Lin W."/>
            <person name="Duan Y."/>
            <person name="Cao H."/>
            <person name="Xiong S."/>
            <person name="Wang X."/>
            <person name="Wei L."/>
            <person name="Li C."/>
            <person name="Ma Q."/>
            <person name="Ju M."/>
            <person name="Zhao R."/>
            <person name="Li G."/>
            <person name="Mu C."/>
            <person name="Tian Q."/>
            <person name="Mei H."/>
            <person name="Zhang T."/>
            <person name="Gao T."/>
            <person name="Zhang H."/>
        </authorList>
    </citation>
    <scope>NUCLEOTIDE SEQUENCE</scope>
    <source>
        <strain evidence="2">G02</strain>
    </source>
</reference>
<reference evidence="2" key="1">
    <citation type="submission" date="2020-06" db="EMBL/GenBank/DDBJ databases">
        <authorList>
            <person name="Li T."/>
            <person name="Hu X."/>
            <person name="Zhang T."/>
            <person name="Song X."/>
            <person name="Zhang H."/>
            <person name="Dai N."/>
            <person name="Sheng W."/>
            <person name="Hou X."/>
            <person name="Wei L."/>
        </authorList>
    </citation>
    <scope>NUCLEOTIDE SEQUENCE</scope>
    <source>
        <strain evidence="2">G02</strain>
        <tissue evidence="2">Leaf</tissue>
    </source>
</reference>
<accession>A0AAW2NS11</accession>
<dbReference type="PROSITE" id="PS50878">
    <property type="entry name" value="RT_POL"/>
    <property type="match status" value="1"/>
</dbReference>
<proteinExistence type="predicted"/>